<evidence type="ECO:0000313" key="4">
    <source>
        <dbReference type="EMBL" id="SFM11404.1"/>
    </source>
</evidence>
<dbReference type="Pfam" id="PF03413">
    <property type="entry name" value="PepSY"/>
    <property type="match status" value="1"/>
</dbReference>
<evidence type="ECO:0000313" key="7">
    <source>
        <dbReference type="Proteomes" id="UP000186904"/>
    </source>
</evidence>
<keyword evidence="6" id="KW-1185">Reference proteome</keyword>
<evidence type="ECO:0000256" key="1">
    <source>
        <dbReference type="SAM" id="SignalP"/>
    </source>
</evidence>
<dbReference type="InterPro" id="IPR025711">
    <property type="entry name" value="PepSY"/>
</dbReference>
<dbReference type="Proteomes" id="UP000186599">
    <property type="component" value="Unassembled WGS sequence"/>
</dbReference>
<proteinExistence type="predicted"/>
<accession>A0A031MCS3</accession>
<reference evidence="5 8" key="2">
    <citation type="submission" date="2019-04" db="EMBL/GenBank/DDBJ databases">
        <title>Crypto-aerobic microbial life in anoxic (sulfidic) marine sediments.</title>
        <authorList>
            <person name="Bhattacharya S."/>
            <person name="Roy C."/>
            <person name="Mondal N."/>
            <person name="Sarkar J."/>
            <person name="Mandal S."/>
            <person name="Rameez M.J."/>
            <person name="Ghosh W."/>
        </authorList>
    </citation>
    <scope>NUCLEOTIDE SEQUENCE [LARGE SCALE GENOMIC DNA]</scope>
    <source>
        <strain evidence="5 8">SBBB</strain>
    </source>
</reference>
<feature type="chain" id="PRO_5010401310" evidence="1">
    <location>
        <begin position="23"/>
        <end position="102"/>
    </location>
</feature>
<dbReference type="Proteomes" id="UP000305198">
    <property type="component" value="Unassembled WGS sequence"/>
</dbReference>
<keyword evidence="1" id="KW-0732">Signal</keyword>
<evidence type="ECO:0000259" key="2">
    <source>
        <dbReference type="Pfam" id="PF03413"/>
    </source>
</evidence>
<evidence type="ECO:0000313" key="5">
    <source>
        <dbReference type="EMBL" id="TKA90208.1"/>
    </source>
</evidence>
<dbReference type="AlphaFoldDB" id="A0A031MCS3"/>
<evidence type="ECO:0000313" key="6">
    <source>
        <dbReference type="Proteomes" id="UP000186599"/>
    </source>
</evidence>
<dbReference type="Gene3D" id="3.10.450.40">
    <property type="match status" value="1"/>
</dbReference>
<dbReference type="Proteomes" id="UP000186904">
    <property type="component" value="Unassembled WGS sequence"/>
</dbReference>
<dbReference type="RefSeq" id="WP_036992445.1">
    <property type="nucleotide sequence ID" value="NZ_FOGN01000004.1"/>
</dbReference>
<evidence type="ECO:0000313" key="3">
    <source>
        <dbReference type="EMBL" id="SES12193.1"/>
    </source>
</evidence>
<organism evidence="5 8">
    <name type="scientific">Halopseudomonas bauzanensis</name>
    <dbReference type="NCBI Taxonomy" id="653930"/>
    <lineage>
        <taxon>Bacteria</taxon>
        <taxon>Pseudomonadati</taxon>
        <taxon>Pseudomonadota</taxon>
        <taxon>Gammaproteobacteria</taxon>
        <taxon>Pseudomonadales</taxon>
        <taxon>Pseudomonadaceae</taxon>
        <taxon>Halopseudomonas</taxon>
    </lineage>
</organism>
<dbReference type="EMBL" id="SWAV01000005">
    <property type="protein sequence ID" value="TKA90208.1"/>
    <property type="molecule type" value="Genomic_DNA"/>
</dbReference>
<dbReference type="EMBL" id="FOUA01000004">
    <property type="protein sequence ID" value="SFM11404.1"/>
    <property type="molecule type" value="Genomic_DNA"/>
</dbReference>
<feature type="signal peptide" evidence="1">
    <location>
        <begin position="1"/>
        <end position="22"/>
    </location>
</feature>
<dbReference type="STRING" id="653930.SAMN05216589_2376"/>
<protein>
    <submittedName>
        <fullName evidence="3 5">Peptidase</fullName>
    </submittedName>
</protein>
<feature type="domain" description="PepSY" evidence="2">
    <location>
        <begin position="46"/>
        <end position="99"/>
    </location>
</feature>
<evidence type="ECO:0000313" key="8">
    <source>
        <dbReference type="Proteomes" id="UP000305198"/>
    </source>
</evidence>
<name>A0A031MCS3_9GAMM</name>
<reference evidence="6 7" key="1">
    <citation type="submission" date="2016-10" db="EMBL/GenBank/DDBJ databases">
        <authorList>
            <person name="de Groot N.N."/>
        </authorList>
    </citation>
    <scope>NUCLEOTIDE SEQUENCE [LARGE SCALE GENOMIC DNA]</scope>
    <source>
        <strain evidence="4 6">CGMCC 1.9095</strain>
        <strain evidence="3 7">DSM 22558</strain>
    </source>
</reference>
<sequence length="102" mass="11067">MKKLIALSCAAFLGLGSAAVFADDDVSSAEAAKLVEEGKIKALDSLEEKALSVKAGQITDRDLEHEYGRYIYKLDIRADDGTDWDIDIDASTGEVLKTEQDD</sequence>
<dbReference type="EMBL" id="FOGN01000004">
    <property type="protein sequence ID" value="SES12193.1"/>
    <property type="molecule type" value="Genomic_DNA"/>
</dbReference>
<gene>
    <name evidence="5" type="ORF">FA869_13850</name>
    <name evidence="4" type="ORF">SAMN04487855_2375</name>
    <name evidence="3" type="ORF">SAMN05216589_2376</name>
</gene>
<dbReference type="OrthoDB" id="5772663at2"/>